<evidence type="ECO:0000313" key="14">
    <source>
        <dbReference type="Proteomes" id="UP000000322"/>
    </source>
</evidence>
<evidence type="ECO:0000259" key="12">
    <source>
        <dbReference type="Pfam" id="PF23539"/>
    </source>
</evidence>
<comment type="catalytic activity">
    <reaction evidence="1">
        <text>ATP + protein L-histidine = ADP + protein N-phospho-L-histidine.</text>
        <dbReference type="EC" id="2.7.13.3"/>
    </reaction>
</comment>
<name>D1BGF3_SANKS</name>
<proteinExistence type="predicted"/>
<evidence type="ECO:0000256" key="6">
    <source>
        <dbReference type="ARBA" id="ARBA00022777"/>
    </source>
</evidence>
<keyword evidence="14" id="KW-1185">Reference proteome</keyword>
<protein>
    <recommendedName>
        <fullName evidence="2">histidine kinase</fullName>
        <ecNumber evidence="2">2.7.13.3</ecNumber>
    </recommendedName>
</protein>
<keyword evidence="7" id="KW-0067">ATP-binding</keyword>
<dbReference type="Gene3D" id="1.20.5.1930">
    <property type="match status" value="1"/>
</dbReference>
<keyword evidence="5" id="KW-0547">Nucleotide-binding</keyword>
<dbReference type="InterPro" id="IPR011712">
    <property type="entry name" value="Sig_transdc_His_kin_sub3_dim/P"/>
</dbReference>
<dbReference type="CDD" id="cd16917">
    <property type="entry name" value="HATPase_UhpB-NarQ-NarX-like"/>
    <property type="match status" value="1"/>
</dbReference>
<dbReference type="Gene3D" id="3.30.565.10">
    <property type="entry name" value="Histidine kinase-like ATPase, C-terminal domain"/>
    <property type="match status" value="1"/>
</dbReference>
<evidence type="ECO:0000256" key="7">
    <source>
        <dbReference type="ARBA" id="ARBA00022840"/>
    </source>
</evidence>
<dbReference type="Proteomes" id="UP000000322">
    <property type="component" value="Chromosome"/>
</dbReference>
<keyword evidence="3" id="KW-0597">Phosphoprotein</keyword>
<feature type="compositionally biased region" description="Polar residues" evidence="9">
    <location>
        <begin position="355"/>
        <end position="382"/>
    </location>
</feature>
<dbReference type="RefSeq" id="WP_012868738.1">
    <property type="nucleotide sequence ID" value="NC_013521.1"/>
</dbReference>
<keyword evidence="10" id="KW-1133">Transmembrane helix</keyword>
<feature type="transmembrane region" description="Helical" evidence="10">
    <location>
        <begin position="128"/>
        <end position="146"/>
    </location>
</feature>
<keyword evidence="6 13" id="KW-0418">Kinase</keyword>
<evidence type="ECO:0000256" key="9">
    <source>
        <dbReference type="SAM" id="MobiDB-lite"/>
    </source>
</evidence>
<dbReference type="GO" id="GO:0005524">
    <property type="term" value="F:ATP binding"/>
    <property type="evidence" value="ECO:0007669"/>
    <property type="project" value="UniProtKB-KW"/>
</dbReference>
<dbReference type="AlphaFoldDB" id="D1BGF3"/>
<dbReference type="HOGENOM" id="CLU_000445_20_1_11"/>
<dbReference type="GO" id="GO:0016020">
    <property type="term" value="C:membrane"/>
    <property type="evidence" value="ECO:0007669"/>
    <property type="project" value="InterPro"/>
</dbReference>
<dbReference type="eggNOG" id="COG4585">
    <property type="taxonomic scope" value="Bacteria"/>
</dbReference>
<dbReference type="STRING" id="446469.Sked_37870"/>
<keyword evidence="8" id="KW-0902">Two-component regulatory system</keyword>
<organism evidence="13 14">
    <name type="scientific">Sanguibacter keddieii (strain ATCC 51767 / DSM 10542 / NCFB 3025 / ST-74)</name>
    <dbReference type="NCBI Taxonomy" id="446469"/>
    <lineage>
        <taxon>Bacteria</taxon>
        <taxon>Bacillati</taxon>
        <taxon>Actinomycetota</taxon>
        <taxon>Actinomycetes</taxon>
        <taxon>Micrococcales</taxon>
        <taxon>Sanguibacteraceae</taxon>
        <taxon>Sanguibacter</taxon>
    </lineage>
</organism>
<gene>
    <name evidence="13" type="ordered locus">Sked_37870</name>
</gene>
<dbReference type="PANTHER" id="PTHR24421:SF10">
    <property type="entry name" value="NITRATE_NITRITE SENSOR PROTEIN NARQ"/>
    <property type="match status" value="1"/>
</dbReference>
<evidence type="ECO:0000256" key="4">
    <source>
        <dbReference type="ARBA" id="ARBA00022679"/>
    </source>
</evidence>
<dbReference type="GO" id="GO:0046983">
    <property type="term" value="F:protein dimerization activity"/>
    <property type="evidence" value="ECO:0007669"/>
    <property type="project" value="InterPro"/>
</dbReference>
<evidence type="ECO:0000256" key="8">
    <source>
        <dbReference type="ARBA" id="ARBA00023012"/>
    </source>
</evidence>
<dbReference type="InterPro" id="IPR036890">
    <property type="entry name" value="HATPase_C_sf"/>
</dbReference>
<dbReference type="SUPFAM" id="SSF55874">
    <property type="entry name" value="ATPase domain of HSP90 chaperone/DNA topoisomerase II/histidine kinase"/>
    <property type="match status" value="1"/>
</dbReference>
<dbReference type="EC" id="2.7.13.3" evidence="2"/>
<evidence type="ECO:0000256" key="3">
    <source>
        <dbReference type="ARBA" id="ARBA00022553"/>
    </source>
</evidence>
<feature type="domain" description="DUF7134" evidence="12">
    <location>
        <begin position="37"/>
        <end position="176"/>
    </location>
</feature>
<dbReference type="KEGG" id="ske:Sked_37870"/>
<keyword evidence="10" id="KW-0812">Transmembrane</keyword>
<feature type="domain" description="Signal transduction histidine kinase subgroup 3 dimerisation and phosphoacceptor" evidence="11">
    <location>
        <begin position="204"/>
        <end position="269"/>
    </location>
</feature>
<evidence type="ECO:0000256" key="1">
    <source>
        <dbReference type="ARBA" id="ARBA00000085"/>
    </source>
</evidence>
<dbReference type="GO" id="GO:0000155">
    <property type="term" value="F:phosphorelay sensor kinase activity"/>
    <property type="evidence" value="ECO:0007669"/>
    <property type="project" value="InterPro"/>
</dbReference>
<feature type="region of interest" description="Disordered" evidence="9">
    <location>
        <begin position="1"/>
        <end position="31"/>
    </location>
</feature>
<feature type="transmembrane region" description="Helical" evidence="10">
    <location>
        <begin position="59"/>
        <end position="76"/>
    </location>
</feature>
<feature type="transmembrane region" description="Helical" evidence="10">
    <location>
        <begin position="83"/>
        <end position="116"/>
    </location>
</feature>
<dbReference type="EMBL" id="CP001819">
    <property type="protein sequence ID" value="ACZ23670.1"/>
    <property type="molecule type" value="Genomic_DNA"/>
</dbReference>
<sequence length="423" mass="44452">MTPTGSSRAPADPARGARTHGGREPRQKALRSTQVRDALAVTVVVLFGVLPFPDEVFRTRGLLLVVALLPAVVLPLRRRRPALALAVALACSTVVALAGTLAPSAIVAVAITAFSVTACSEADRTRRVLGVALAAVVVLLLPAVPLDGDLLDSRALQLVTFVVLAGALGDTSRSRKEALAAATDRADRAERDRDDEARRRVVDERVRIARDLHDVVAHQISVISLSAGVASSSLENRPERAREALTTIRSAARTVLVDIGSLMALLRSDDADGRDLSPQAGLSQVDELLGRFADVGLHVEVRQDADLDGLSPASDHVAYLALQEGLTNAHKHGADGTARVDLHDLDGAVVLTVTNPLRPTNPLGPTSLSTGSSDLPPSSLSTGHGLRGLRERIAAVRGTAETTQVDGEFRLVVTVPAGRRAGR</sequence>
<evidence type="ECO:0000313" key="13">
    <source>
        <dbReference type="EMBL" id="ACZ23670.1"/>
    </source>
</evidence>
<evidence type="ECO:0000259" key="11">
    <source>
        <dbReference type="Pfam" id="PF07730"/>
    </source>
</evidence>
<evidence type="ECO:0000256" key="5">
    <source>
        <dbReference type="ARBA" id="ARBA00022741"/>
    </source>
</evidence>
<keyword evidence="4" id="KW-0808">Transferase</keyword>
<keyword evidence="10" id="KW-0472">Membrane</keyword>
<dbReference type="InterPro" id="IPR050482">
    <property type="entry name" value="Sensor_HK_TwoCompSys"/>
</dbReference>
<evidence type="ECO:0000256" key="2">
    <source>
        <dbReference type="ARBA" id="ARBA00012438"/>
    </source>
</evidence>
<feature type="region of interest" description="Disordered" evidence="9">
    <location>
        <begin position="355"/>
        <end position="385"/>
    </location>
</feature>
<dbReference type="Pfam" id="PF07730">
    <property type="entry name" value="HisKA_3"/>
    <property type="match status" value="1"/>
</dbReference>
<accession>D1BGF3</accession>
<dbReference type="InterPro" id="IPR055558">
    <property type="entry name" value="DUF7134"/>
</dbReference>
<dbReference type="Pfam" id="PF23539">
    <property type="entry name" value="DUF7134"/>
    <property type="match status" value="1"/>
</dbReference>
<evidence type="ECO:0000256" key="10">
    <source>
        <dbReference type="SAM" id="Phobius"/>
    </source>
</evidence>
<dbReference type="PANTHER" id="PTHR24421">
    <property type="entry name" value="NITRATE/NITRITE SENSOR PROTEIN NARX-RELATED"/>
    <property type="match status" value="1"/>
</dbReference>
<reference evidence="13 14" key="1">
    <citation type="journal article" date="2009" name="Stand. Genomic Sci.">
        <title>Complete genome sequence of Sanguibacter keddieii type strain (ST-74).</title>
        <authorList>
            <person name="Ivanova N."/>
            <person name="Sikorski J."/>
            <person name="Sims D."/>
            <person name="Brettin T."/>
            <person name="Detter J.C."/>
            <person name="Han C."/>
            <person name="Lapidus A."/>
            <person name="Copeland A."/>
            <person name="Glavina Del Rio T."/>
            <person name="Nolan M."/>
            <person name="Chen F."/>
            <person name="Lucas S."/>
            <person name="Tice H."/>
            <person name="Cheng J.F."/>
            <person name="Bruce D."/>
            <person name="Goodwin L."/>
            <person name="Pitluck S."/>
            <person name="Pati A."/>
            <person name="Mavromatis K."/>
            <person name="Chen A."/>
            <person name="Palaniappan K."/>
            <person name="D'haeseleer P."/>
            <person name="Chain P."/>
            <person name="Bristow J."/>
            <person name="Eisen J.A."/>
            <person name="Markowitz V."/>
            <person name="Hugenholtz P."/>
            <person name="Goker M."/>
            <person name="Pukall R."/>
            <person name="Klenk H.P."/>
            <person name="Kyrpides N.C."/>
        </authorList>
    </citation>
    <scope>NUCLEOTIDE SEQUENCE [LARGE SCALE GENOMIC DNA]</scope>
    <source>
        <strain evidence="14">ATCC 51767 / DSM 10542 / NCFB 3025 / ST-74</strain>
    </source>
</reference>